<proteinExistence type="predicted"/>
<sequence length="325" mass="38250">MAKSKNRRKDGKVVKVDHKQRYRRMLATEIKDLMVCNIVDRREVVDGELRTSMTPRTLVYNRRLKKVVPITKVQEEGLRAERWKWNIQTGVVCRKQDGMVYLDREMNTQTISEVLLTEMNDHVTNMLVDAWTQANSLHALTMFWVACPYEIDDIPQEAVLAPMWAFNVTGNMLTQYEQETPNLDVIHFRTDYLHEYVEWFNNQPKFANRVKELRNVRYWFAAGEGKMKKGELSEYRQRLIEKTAIEDPSFGYEKFNPFATVQGFINWGEHVGRMDGVKSGRLLSYFEEVPPCLKVYVALEYDNGEVNKILFYNEEGMKRAESIYD</sequence>
<reference evidence="1" key="1">
    <citation type="journal article" date="2021" name="Proc. Natl. Acad. Sci. U.S.A.">
        <title>A Catalog of Tens of Thousands of Viruses from Human Metagenomes Reveals Hidden Associations with Chronic Diseases.</title>
        <authorList>
            <person name="Tisza M.J."/>
            <person name="Buck C.B."/>
        </authorList>
    </citation>
    <scope>NUCLEOTIDE SEQUENCE</scope>
    <source>
        <strain evidence="1">CtUS21</strain>
    </source>
</reference>
<evidence type="ECO:0000313" key="1">
    <source>
        <dbReference type="EMBL" id="DAD84360.1"/>
    </source>
</evidence>
<dbReference type="EMBL" id="BK014959">
    <property type="protein sequence ID" value="DAD84360.1"/>
    <property type="molecule type" value="Genomic_DNA"/>
</dbReference>
<name>A0A8S5MQC1_9CAUD</name>
<organism evidence="1">
    <name type="scientific">Podoviridae sp. ctUS21</name>
    <dbReference type="NCBI Taxonomy" id="2826557"/>
    <lineage>
        <taxon>Viruses</taxon>
        <taxon>Duplodnaviria</taxon>
        <taxon>Heunggongvirae</taxon>
        <taxon>Uroviricota</taxon>
        <taxon>Caudoviricetes</taxon>
    </lineage>
</organism>
<accession>A0A8S5MQC1</accession>
<protein>
    <submittedName>
        <fullName evidence="1">Uncharacterized protein</fullName>
    </submittedName>
</protein>